<protein>
    <submittedName>
        <fullName evidence="2">Pilus assembly protein</fullName>
    </submittedName>
</protein>
<evidence type="ECO:0000313" key="3">
    <source>
        <dbReference type="Proteomes" id="UP000824094"/>
    </source>
</evidence>
<evidence type="ECO:0000313" key="2">
    <source>
        <dbReference type="EMBL" id="HIU59882.1"/>
    </source>
</evidence>
<dbReference type="Proteomes" id="UP000824094">
    <property type="component" value="Unassembled WGS sequence"/>
</dbReference>
<feature type="transmembrane region" description="Helical" evidence="1">
    <location>
        <begin position="100"/>
        <end position="116"/>
    </location>
</feature>
<feature type="transmembrane region" description="Helical" evidence="1">
    <location>
        <begin position="171"/>
        <end position="203"/>
    </location>
</feature>
<evidence type="ECO:0000256" key="1">
    <source>
        <dbReference type="SAM" id="Phobius"/>
    </source>
</evidence>
<feature type="transmembrane region" description="Helical" evidence="1">
    <location>
        <begin position="128"/>
        <end position="151"/>
    </location>
</feature>
<reference evidence="2" key="1">
    <citation type="submission" date="2020-10" db="EMBL/GenBank/DDBJ databases">
        <authorList>
            <person name="Gilroy R."/>
        </authorList>
    </citation>
    <scope>NUCLEOTIDE SEQUENCE</scope>
    <source>
        <strain evidence="2">18911</strain>
    </source>
</reference>
<keyword evidence="1" id="KW-0812">Transmembrane</keyword>
<organism evidence="2 3">
    <name type="scientific">Candidatus Stercoripulliclostridium merdigallinarum</name>
    <dbReference type="NCBI Taxonomy" id="2840951"/>
    <lineage>
        <taxon>Bacteria</taxon>
        <taxon>Bacillati</taxon>
        <taxon>Bacillota</taxon>
        <taxon>Clostridia</taxon>
        <taxon>Eubacteriales</taxon>
        <taxon>Candidatus Stercoripulliclostridium</taxon>
    </lineage>
</organism>
<dbReference type="EMBL" id="DVNF01000024">
    <property type="protein sequence ID" value="HIU59882.1"/>
    <property type="molecule type" value="Genomic_DNA"/>
</dbReference>
<dbReference type="InterPro" id="IPR008875">
    <property type="entry name" value="TraX"/>
</dbReference>
<feature type="transmembrane region" description="Helical" evidence="1">
    <location>
        <begin position="71"/>
        <end position="88"/>
    </location>
</feature>
<feature type="transmembrane region" description="Helical" evidence="1">
    <location>
        <begin position="215"/>
        <end position="234"/>
    </location>
</feature>
<sequence length="235" mass="26179">MVNSAVKKGLSGNALKYIALAAMTLDHVALAFFGGVAAAYIPMRIVGKLTMPIMCCMLAEGYRYTKSLPKYYLRLFVFAVISTVPYSLVVHDTLFCYTDFNFLFTLILSLAAINVFDKVKNKLPGLFLALIPVAVSYFCDWGITAPLYAMVFFIAGKDPYKRTAFSMGISILYIIVAVFTKSFTAVLTSLGLLLAPILLYFYSGERGKKSAVNKWLFYIYYPLHLSVIALITYLT</sequence>
<comment type="caution">
    <text evidence="2">The sequence shown here is derived from an EMBL/GenBank/DDBJ whole genome shotgun (WGS) entry which is preliminary data.</text>
</comment>
<dbReference type="AlphaFoldDB" id="A0A9D1MGJ3"/>
<gene>
    <name evidence="2" type="ORF">IAB05_00660</name>
</gene>
<proteinExistence type="predicted"/>
<name>A0A9D1MGJ3_9FIRM</name>
<accession>A0A9D1MGJ3</accession>
<keyword evidence="1" id="KW-1133">Transmembrane helix</keyword>
<feature type="transmembrane region" description="Helical" evidence="1">
    <location>
        <begin position="17"/>
        <end position="41"/>
    </location>
</feature>
<reference evidence="2" key="2">
    <citation type="journal article" date="2021" name="PeerJ">
        <title>Extensive microbial diversity within the chicken gut microbiome revealed by metagenomics and culture.</title>
        <authorList>
            <person name="Gilroy R."/>
            <person name="Ravi A."/>
            <person name="Getino M."/>
            <person name="Pursley I."/>
            <person name="Horton D.L."/>
            <person name="Alikhan N.F."/>
            <person name="Baker D."/>
            <person name="Gharbi K."/>
            <person name="Hall N."/>
            <person name="Watson M."/>
            <person name="Adriaenssens E.M."/>
            <person name="Foster-Nyarko E."/>
            <person name="Jarju S."/>
            <person name="Secka A."/>
            <person name="Antonio M."/>
            <person name="Oren A."/>
            <person name="Chaudhuri R.R."/>
            <person name="La Ragione R."/>
            <person name="Hildebrand F."/>
            <person name="Pallen M.J."/>
        </authorList>
    </citation>
    <scope>NUCLEOTIDE SEQUENCE</scope>
    <source>
        <strain evidence="2">18911</strain>
    </source>
</reference>
<dbReference type="Pfam" id="PF05857">
    <property type="entry name" value="TraX"/>
    <property type="match status" value="1"/>
</dbReference>
<keyword evidence="1" id="KW-0472">Membrane</keyword>